<evidence type="ECO:0000259" key="5">
    <source>
        <dbReference type="Pfam" id="PF00924"/>
    </source>
</evidence>
<dbReference type="InterPro" id="IPR010920">
    <property type="entry name" value="LSM_dom_sf"/>
</dbReference>
<dbReference type="InterPro" id="IPR006685">
    <property type="entry name" value="MscS_channel_2nd"/>
</dbReference>
<evidence type="ECO:0000256" key="4">
    <source>
        <dbReference type="ARBA" id="ARBA00023136"/>
    </source>
</evidence>
<dbReference type="GO" id="GO:0016020">
    <property type="term" value="C:membrane"/>
    <property type="evidence" value="ECO:0007669"/>
    <property type="project" value="UniProtKB-SubCell"/>
</dbReference>
<reference evidence="6" key="1">
    <citation type="submission" date="2014-09" db="EMBL/GenBank/DDBJ databases">
        <authorList>
            <person name="Magalhaes I.L.F."/>
            <person name="Oliveira U."/>
            <person name="Santos F.R."/>
            <person name="Vidigal T.H.D.A."/>
            <person name="Brescovit A.D."/>
            <person name="Santos A.J."/>
        </authorList>
    </citation>
    <scope>NUCLEOTIDE SEQUENCE</scope>
    <source>
        <tissue evidence="6">Shoot tissue taken approximately 20 cm above the soil surface</tissue>
    </source>
</reference>
<dbReference type="Gene3D" id="2.30.30.60">
    <property type="match status" value="1"/>
</dbReference>
<dbReference type="EMBL" id="GBRH01225172">
    <property type="protein sequence ID" value="JAD72723.1"/>
    <property type="molecule type" value="Transcribed_RNA"/>
</dbReference>
<proteinExistence type="predicted"/>
<keyword evidence="2" id="KW-0812">Transmembrane</keyword>
<comment type="subcellular location">
    <subcellularLocation>
        <location evidence="1">Membrane</location>
    </subcellularLocation>
</comment>
<dbReference type="GO" id="GO:0055085">
    <property type="term" value="P:transmembrane transport"/>
    <property type="evidence" value="ECO:0007669"/>
    <property type="project" value="InterPro"/>
</dbReference>
<dbReference type="PANTHER" id="PTHR30566">
    <property type="entry name" value="YNAI-RELATED MECHANOSENSITIVE ION CHANNEL"/>
    <property type="match status" value="1"/>
</dbReference>
<keyword evidence="4" id="KW-0472">Membrane</keyword>
<protein>
    <recommendedName>
        <fullName evidence="5">Mechanosensitive ion channel MscS domain-containing protein</fullName>
    </recommendedName>
</protein>
<reference evidence="6" key="2">
    <citation type="journal article" date="2015" name="Data Brief">
        <title>Shoot transcriptome of the giant reed, Arundo donax.</title>
        <authorList>
            <person name="Barrero R.A."/>
            <person name="Guerrero F.D."/>
            <person name="Moolhuijzen P."/>
            <person name="Goolsby J.A."/>
            <person name="Tidwell J."/>
            <person name="Bellgard S.E."/>
            <person name="Bellgard M.I."/>
        </authorList>
    </citation>
    <scope>NUCLEOTIDE SEQUENCE</scope>
    <source>
        <tissue evidence="6">Shoot tissue taken approximately 20 cm above the soil surface</tissue>
    </source>
</reference>
<accession>A0A0A9CE40</accession>
<dbReference type="Pfam" id="PF00924">
    <property type="entry name" value="MS_channel_2nd"/>
    <property type="match status" value="1"/>
</dbReference>
<evidence type="ECO:0000313" key="6">
    <source>
        <dbReference type="EMBL" id="JAD72723.1"/>
    </source>
</evidence>
<dbReference type="PANTHER" id="PTHR30566:SF24">
    <property type="entry name" value="OS02G0681000 PROTEIN"/>
    <property type="match status" value="1"/>
</dbReference>
<dbReference type="AlphaFoldDB" id="A0A0A9CE40"/>
<organism evidence="6">
    <name type="scientific">Arundo donax</name>
    <name type="common">Giant reed</name>
    <name type="synonym">Donax arundinaceus</name>
    <dbReference type="NCBI Taxonomy" id="35708"/>
    <lineage>
        <taxon>Eukaryota</taxon>
        <taxon>Viridiplantae</taxon>
        <taxon>Streptophyta</taxon>
        <taxon>Embryophyta</taxon>
        <taxon>Tracheophyta</taxon>
        <taxon>Spermatophyta</taxon>
        <taxon>Magnoliopsida</taxon>
        <taxon>Liliopsida</taxon>
        <taxon>Poales</taxon>
        <taxon>Poaceae</taxon>
        <taxon>PACMAD clade</taxon>
        <taxon>Arundinoideae</taxon>
        <taxon>Arundineae</taxon>
        <taxon>Arundo</taxon>
    </lineage>
</organism>
<evidence type="ECO:0000256" key="2">
    <source>
        <dbReference type="ARBA" id="ARBA00022692"/>
    </source>
</evidence>
<dbReference type="SUPFAM" id="SSF50182">
    <property type="entry name" value="Sm-like ribonucleoproteins"/>
    <property type="match status" value="1"/>
</dbReference>
<feature type="domain" description="Mechanosensitive ion channel MscS" evidence="5">
    <location>
        <begin position="2"/>
        <end position="40"/>
    </location>
</feature>
<evidence type="ECO:0000256" key="3">
    <source>
        <dbReference type="ARBA" id="ARBA00022989"/>
    </source>
</evidence>
<name>A0A0A9CE40_ARUDO</name>
<dbReference type="InterPro" id="IPR023408">
    <property type="entry name" value="MscS_beta-dom_sf"/>
</dbReference>
<keyword evidence="3" id="KW-1133">Transmembrane helix</keyword>
<evidence type="ECO:0000256" key="1">
    <source>
        <dbReference type="ARBA" id="ARBA00004370"/>
    </source>
</evidence>
<sequence>MLTGFSLQFSRPFSVGDYIKAGSIEGQVVEIGLTSTSLINTKKPPRCSS</sequence>